<gene>
    <name evidence="3" type="ORF">R1sor_026155</name>
</gene>
<evidence type="ECO:0000313" key="4">
    <source>
        <dbReference type="Proteomes" id="UP001633002"/>
    </source>
</evidence>
<dbReference type="Gene3D" id="3.30.559.10">
    <property type="entry name" value="Chloramphenicol acetyltransferase-like domain"/>
    <property type="match status" value="2"/>
</dbReference>
<dbReference type="Proteomes" id="UP001633002">
    <property type="component" value="Unassembled WGS sequence"/>
</dbReference>
<feature type="region of interest" description="Disordered" evidence="2">
    <location>
        <begin position="217"/>
        <end position="250"/>
    </location>
</feature>
<evidence type="ECO:0000256" key="1">
    <source>
        <dbReference type="ARBA" id="ARBA00009861"/>
    </source>
</evidence>
<dbReference type="AlphaFoldDB" id="A0ABD3GDD9"/>
<keyword evidence="4" id="KW-1185">Reference proteome</keyword>
<protein>
    <submittedName>
        <fullName evidence="3">Uncharacterized protein</fullName>
    </submittedName>
</protein>
<evidence type="ECO:0000256" key="2">
    <source>
        <dbReference type="SAM" id="MobiDB-lite"/>
    </source>
</evidence>
<accession>A0ABD3GDD9</accession>
<dbReference type="InterPro" id="IPR050317">
    <property type="entry name" value="Plant_Fungal_Acyltransferase"/>
</dbReference>
<comment type="similarity">
    <text evidence="1">Belongs to the plant acyltransferase family.</text>
</comment>
<dbReference type="PANTHER" id="PTHR31642:SF323">
    <property type="entry name" value="BAHD FAMILY ACYLTRANSFERASE, CLADE V"/>
    <property type="match status" value="1"/>
</dbReference>
<organism evidence="3 4">
    <name type="scientific">Riccia sorocarpa</name>
    <dbReference type="NCBI Taxonomy" id="122646"/>
    <lineage>
        <taxon>Eukaryota</taxon>
        <taxon>Viridiplantae</taxon>
        <taxon>Streptophyta</taxon>
        <taxon>Embryophyta</taxon>
        <taxon>Marchantiophyta</taxon>
        <taxon>Marchantiopsida</taxon>
        <taxon>Marchantiidae</taxon>
        <taxon>Marchantiales</taxon>
        <taxon>Ricciaceae</taxon>
        <taxon>Riccia</taxon>
    </lineage>
</organism>
<sequence length="474" mass="51981">MATPVGTAQIDAYYSYFQTVKKDIVKPEREHHHPSKVYPSKLDMLSPENYYIPLLFAYRLSDTSDTFYKQFVLGLKQSLAKVLVSFYPAAGGLATTGDLHHPLVFVCDDRGVPFIETYKDGPMDEIVKDHEPVAPLSGLDAVGISNRKVQENAESGIPPVVVQITRFKCGGVCISISWNHTLADMAGVMLLITAWADIASKGETAIVPQIDRTVLSRKREDETENSVSLPSPEETERPASVSSPEDNVPKVEIVPSSGMVRMKVLHVSKDKIAVVKQAALEDGYSVSTLDCLSAHLWRCVTKHRAASTDTDVTSVSTAVEGRERMSGTLTSNYFGNVLVAAVLWQTPTTEMSRPLGSAASLIRNAIQGITQEAYWGMINRLDEIKKGGVSLIPKDLVMVTSWMRFGMYDVDFGCGTPLRFQLNLLAECADDGLCIILPGHPSVGGFDALMYFHSGSGLLERLWADPEFTSLSLW</sequence>
<dbReference type="InterPro" id="IPR023213">
    <property type="entry name" value="CAT-like_dom_sf"/>
</dbReference>
<dbReference type="PANTHER" id="PTHR31642">
    <property type="entry name" value="TRICHOTHECENE 3-O-ACETYLTRANSFERASE"/>
    <property type="match status" value="1"/>
</dbReference>
<comment type="caution">
    <text evidence="3">The sequence shown here is derived from an EMBL/GenBank/DDBJ whole genome shotgun (WGS) entry which is preliminary data.</text>
</comment>
<name>A0ABD3GDD9_9MARC</name>
<evidence type="ECO:0000313" key="3">
    <source>
        <dbReference type="EMBL" id="KAL3676207.1"/>
    </source>
</evidence>
<dbReference type="Pfam" id="PF02458">
    <property type="entry name" value="Transferase"/>
    <property type="match status" value="1"/>
</dbReference>
<proteinExistence type="inferred from homology"/>
<reference evidence="3 4" key="1">
    <citation type="submission" date="2024-09" db="EMBL/GenBank/DDBJ databases">
        <title>Chromosome-scale assembly of Riccia sorocarpa.</title>
        <authorList>
            <person name="Paukszto L."/>
        </authorList>
    </citation>
    <scope>NUCLEOTIDE SEQUENCE [LARGE SCALE GENOMIC DNA]</scope>
    <source>
        <strain evidence="3">LP-2024</strain>
        <tissue evidence="3">Aerial parts of the thallus</tissue>
    </source>
</reference>
<dbReference type="EMBL" id="JBJQOH010000008">
    <property type="protein sequence ID" value="KAL3676207.1"/>
    <property type="molecule type" value="Genomic_DNA"/>
</dbReference>